<evidence type="ECO:0000259" key="17">
    <source>
        <dbReference type="Pfam" id="PF14749"/>
    </source>
</evidence>
<evidence type="ECO:0000256" key="3">
    <source>
        <dbReference type="ARBA" id="ARBA00004275"/>
    </source>
</evidence>
<evidence type="ECO:0000256" key="5">
    <source>
        <dbReference type="ARBA" id="ARBA00006288"/>
    </source>
</evidence>
<dbReference type="FunFam" id="1.20.140.10:FF:000007">
    <property type="entry name" value="Acyl-coenzyme A oxidase"/>
    <property type="match status" value="1"/>
</dbReference>
<evidence type="ECO:0000313" key="19">
    <source>
        <dbReference type="EMBL" id="KNE54495.1"/>
    </source>
</evidence>
<dbReference type="InterPro" id="IPR055060">
    <property type="entry name" value="ACOX_C_alpha1"/>
</dbReference>
<dbReference type="FunFam" id="2.40.110.10:FF:000003">
    <property type="entry name" value="Acyl-coenzyme A oxidase"/>
    <property type="match status" value="1"/>
</dbReference>
<keyword evidence="20" id="KW-1185">Reference proteome</keyword>
<keyword evidence="11" id="KW-0576">Peroxisome</keyword>
<dbReference type="InterPro" id="IPR029320">
    <property type="entry name" value="Acyl-CoA_ox_N"/>
</dbReference>
<dbReference type="InterPro" id="IPR036250">
    <property type="entry name" value="AcylCo_DH-like_C"/>
</dbReference>
<feature type="domain" description="Acyl-CoA oxidase C-alpha1" evidence="18">
    <location>
        <begin position="376"/>
        <end position="546"/>
    </location>
</feature>
<dbReference type="Gene3D" id="1.10.540.10">
    <property type="entry name" value="Acyl-CoA dehydrogenase/oxidase, N-terminal domain"/>
    <property type="match status" value="1"/>
</dbReference>
<keyword evidence="10" id="KW-0443">Lipid metabolism</keyword>
<reference evidence="20" key="2">
    <citation type="submission" date="2009-11" db="EMBL/GenBank/DDBJ databases">
        <title>The Genome Sequence of Allomyces macrogynus strain ATCC 38327.</title>
        <authorList>
            <consortium name="The Broad Institute Genome Sequencing Platform"/>
            <person name="Russ C."/>
            <person name="Cuomo C."/>
            <person name="Shea T."/>
            <person name="Young S.K."/>
            <person name="Zeng Q."/>
            <person name="Koehrsen M."/>
            <person name="Haas B."/>
            <person name="Borodovsky M."/>
            <person name="Guigo R."/>
            <person name="Alvarado L."/>
            <person name="Berlin A."/>
            <person name="Borenstein D."/>
            <person name="Chen Z."/>
            <person name="Engels R."/>
            <person name="Freedman E."/>
            <person name="Gellesch M."/>
            <person name="Goldberg J."/>
            <person name="Griggs A."/>
            <person name="Gujja S."/>
            <person name="Heiman D."/>
            <person name="Hepburn T."/>
            <person name="Howarth C."/>
            <person name="Jen D."/>
            <person name="Larson L."/>
            <person name="Lewis B."/>
            <person name="Mehta T."/>
            <person name="Park D."/>
            <person name="Pearson M."/>
            <person name="Roberts A."/>
            <person name="Saif S."/>
            <person name="Shenoy N."/>
            <person name="Sisk P."/>
            <person name="Stolte C."/>
            <person name="Sykes S."/>
            <person name="Walk T."/>
            <person name="White J."/>
            <person name="Yandava C."/>
            <person name="Burger G."/>
            <person name="Gray M.W."/>
            <person name="Holland P.W.H."/>
            <person name="King N."/>
            <person name="Lang F.B.F."/>
            <person name="Roger A.J."/>
            <person name="Ruiz-Trillo I."/>
            <person name="Lander E."/>
            <person name="Nusbaum C."/>
        </authorList>
    </citation>
    <scope>NUCLEOTIDE SEQUENCE [LARGE SCALE GENOMIC DNA]</scope>
    <source>
        <strain evidence="20">ATCC 38327</strain>
    </source>
</reference>
<dbReference type="SUPFAM" id="SSF56645">
    <property type="entry name" value="Acyl-CoA dehydrogenase NM domain-like"/>
    <property type="match status" value="1"/>
</dbReference>
<feature type="domain" description="Acyl-coenzyme A oxidase N-terminal" evidence="17">
    <location>
        <begin position="121"/>
        <end position="234"/>
    </location>
</feature>
<dbReference type="InterPro" id="IPR002655">
    <property type="entry name" value="Acyl-CoA_oxidase_C"/>
</dbReference>
<comment type="cofactor">
    <cofactor evidence="2">
        <name>FAD</name>
        <dbReference type="ChEBI" id="CHEBI:57692"/>
    </cofactor>
</comment>
<feature type="domain" description="Acyl-CoA oxidase C-terminal" evidence="16">
    <location>
        <begin position="591"/>
        <end position="770"/>
    </location>
</feature>
<dbReference type="PANTHER" id="PTHR10909">
    <property type="entry name" value="ELECTRON TRANSPORT OXIDOREDUCTASE"/>
    <property type="match status" value="1"/>
</dbReference>
<dbReference type="InterPro" id="IPR046373">
    <property type="entry name" value="Acyl-CoA_Oxase/DH_mid-dom_sf"/>
</dbReference>
<evidence type="ECO:0000256" key="13">
    <source>
        <dbReference type="PIRSR" id="PIRSR000168-1"/>
    </source>
</evidence>
<dbReference type="InterPro" id="IPR012258">
    <property type="entry name" value="Acyl-CoA_oxidase"/>
</dbReference>
<evidence type="ECO:0000313" key="20">
    <source>
        <dbReference type="Proteomes" id="UP000054350"/>
    </source>
</evidence>
<dbReference type="GO" id="GO:0033540">
    <property type="term" value="P:fatty acid beta-oxidation using acyl-CoA oxidase"/>
    <property type="evidence" value="ECO:0007669"/>
    <property type="project" value="UniProtKB-UniPathway"/>
</dbReference>
<dbReference type="GO" id="GO:0071949">
    <property type="term" value="F:FAD binding"/>
    <property type="evidence" value="ECO:0007669"/>
    <property type="project" value="InterPro"/>
</dbReference>
<dbReference type="Pfam" id="PF01756">
    <property type="entry name" value="ACOX"/>
    <property type="match status" value="1"/>
</dbReference>
<evidence type="ECO:0000259" key="18">
    <source>
        <dbReference type="Pfam" id="PF22924"/>
    </source>
</evidence>
<dbReference type="FunFam" id="1.10.540.10:FF:000015">
    <property type="entry name" value="Acyl-coenzyme A oxidase"/>
    <property type="match status" value="1"/>
</dbReference>
<evidence type="ECO:0000256" key="15">
    <source>
        <dbReference type="SAM" id="MobiDB-lite"/>
    </source>
</evidence>
<dbReference type="OMA" id="NHGVHCF"/>
<keyword evidence="6 12" id="KW-0285">Flavoprotein</keyword>
<dbReference type="PIRSF" id="PIRSF000168">
    <property type="entry name" value="Acyl-CoA_oxidase"/>
    <property type="match status" value="1"/>
</dbReference>
<keyword evidence="8" id="KW-0276">Fatty acid metabolism</keyword>
<evidence type="ECO:0000256" key="2">
    <source>
        <dbReference type="ARBA" id="ARBA00001974"/>
    </source>
</evidence>
<dbReference type="InterPro" id="IPR009100">
    <property type="entry name" value="AcylCoA_DH/oxidase_NM_dom_sf"/>
</dbReference>
<dbReference type="UniPathway" id="UPA00661"/>
<dbReference type="Pfam" id="PF22924">
    <property type="entry name" value="ACOX_C_alpha1"/>
    <property type="match status" value="1"/>
</dbReference>
<feature type="binding site" evidence="14">
    <location>
        <position position="240"/>
    </location>
    <ligand>
        <name>FAD</name>
        <dbReference type="ChEBI" id="CHEBI:57692"/>
    </ligand>
</feature>
<dbReference type="GO" id="GO:0005504">
    <property type="term" value="F:fatty acid binding"/>
    <property type="evidence" value="ECO:0007669"/>
    <property type="project" value="TreeGrafter"/>
</dbReference>
<dbReference type="Gene3D" id="1.20.140.10">
    <property type="entry name" value="Butyryl-CoA Dehydrogenase, subunit A, domain 3"/>
    <property type="match status" value="2"/>
</dbReference>
<dbReference type="FunFam" id="1.20.140.10:FF:000015">
    <property type="entry name" value="Acyl-coenzyme A oxidase"/>
    <property type="match status" value="1"/>
</dbReference>
<dbReference type="Proteomes" id="UP000054350">
    <property type="component" value="Unassembled WGS sequence"/>
</dbReference>
<protein>
    <recommendedName>
        <fullName evidence="12">Acyl-coenzyme A oxidase</fullName>
    </recommendedName>
</protein>
<dbReference type="OrthoDB" id="538336at2759"/>
<comment type="pathway">
    <text evidence="4">Lipid metabolism; peroxisomal fatty acid beta-oxidation.</text>
</comment>
<proteinExistence type="inferred from homology"/>
<reference evidence="19 20" key="1">
    <citation type="submission" date="2009-11" db="EMBL/GenBank/DDBJ databases">
        <title>Annotation of Allomyces macrogynus ATCC 38327.</title>
        <authorList>
            <consortium name="The Broad Institute Genome Sequencing Platform"/>
            <person name="Russ C."/>
            <person name="Cuomo C."/>
            <person name="Burger G."/>
            <person name="Gray M.W."/>
            <person name="Holland P.W.H."/>
            <person name="King N."/>
            <person name="Lang F.B.F."/>
            <person name="Roger A.J."/>
            <person name="Ruiz-Trillo I."/>
            <person name="Young S.K."/>
            <person name="Zeng Q."/>
            <person name="Gargeya S."/>
            <person name="Fitzgerald M."/>
            <person name="Haas B."/>
            <person name="Abouelleil A."/>
            <person name="Alvarado L."/>
            <person name="Arachchi H.M."/>
            <person name="Berlin A."/>
            <person name="Chapman S.B."/>
            <person name="Gearin G."/>
            <person name="Goldberg J."/>
            <person name="Griggs A."/>
            <person name="Gujja S."/>
            <person name="Hansen M."/>
            <person name="Heiman D."/>
            <person name="Howarth C."/>
            <person name="Larimer J."/>
            <person name="Lui A."/>
            <person name="MacDonald P.J.P."/>
            <person name="McCowen C."/>
            <person name="Montmayeur A."/>
            <person name="Murphy C."/>
            <person name="Neiman D."/>
            <person name="Pearson M."/>
            <person name="Priest M."/>
            <person name="Roberts A."/>
            <person name="Saif S."/>
            <person name="Shea T."/>
            <person name="Sisk P."/>
            <person name="Stolte C."/>
            <person name="Sykes S."/>
            <person name="Wortman J."/>
            <person name="Nusbaum C."/>
            <person name="Birren B."/>
        </authorList>
    </citation>
    <scope>NUCLEOTIDE SEQUENCE [LARGE SCALE GENOMIC DNA]</scope>
    <source>
        <strain evidence="19 20">ATCC 38327</strain>
    </source>
</reference>
<keyword evidence="9" id="KW-0560">Oxidoreductase</keyword>
<organism evidence="19 20">
    <name type="scientific">Allomyces macrogynus (strain ATCC 38327)</name>
    <name type="common">Allomyces javanicus var. macrogynus</name>
    <dbReference type="NCBI Taxonomy" id="578462"/>
    <lineage>
        <taxon>Eukaryota</taxon>
        <taxon>Fungi</taxon>
        <taxon>Fungi incertae sedis</taxon>
        <taxon>Blastocladiomycota</taxon>
        <taxon>Blastocladiomycetes</taxon>
        <taxon>Blastocladiales</taxon>
        <taxon>Blastocladiaceae</taxon>
        <taxon>Allomyces</taxon>
    </lineage>
</organism>
<evidence type="ECO:0000256" key="11">
    <source>
        <dbReference type="ARBA" id="ARBA00023140"/>
    </source>
</evidence>
<comment type="similarity">
    <text evidence="5 12">Belongs to the acyl-CoA oxidase family.</text>
</comment>
<evidence type="ECO:0000256" key="12">
    <source>
        <dbReference type="PIRNR" id="PIRNR000168"/>
    </source>
</evidence>
<feature type="compositionally biased region" description="Low complexity" evidence="15">
    <location>
        <begin position="38"/>
        <end position="61"/>
    </location>
</feature>
<feature type="compositionally biased region" description="Polar residues" evidence="15">
    <location>
        <begin position="77"/>
        <end position="87"/>
    </location>
</feature>
<feature type="active site" description="Proton acceptor" evidence="13">
    <location>
        <position position="531"/>
    </location>
</feature>
<name>A0A0L0RWK7_ALLM3</name>
<evidence type="ECO:0000256" key="6">
    <source>
        <dbReference type="ARBA" id="ARBA00022630"/>
    </source>
</evidence>
<dbReference type="GO" id="GO:0055088">
    <property type="term" value="P:lipid homeostasis"/>
    <property type="evidence" value="ECO:0007669"/>
    <property type="project" value="TreeGrafter"/>
</dbReference>
<accession>A0A0L0RWK7</accession>
<keyword evidence="7 12" id="KW-0274">FAD</keyword>
<feature type="region of interest" description="Disordered" evidence="15">
    <location>
        <begin position="1"/>
        <end position="104"/>
    </location>
</feature>
<sequence>MTPRHAKQDGTTNTRWPRAPEQTHQTAPVPSSFPAPTAPRSTAPAPAPATARQQFPHQQQQSRPPATDRHSSRPAPNCQSISRSSIMASKFVIPPPKPGSTRALTQKDLQTARSLVSFPLEPMTETIFGSAEAYERKQYLLNLVMKEPLFSKHDRFHGSREDRLLRALAMTKRLVELRDENNLSDADMHLVRQLVDETIPMSLHEGMFLPVLRAQASPEQAKHWLPLAESYQMIGSYAQTELAHGSNLSGLETTATYIPETDEFEIHSPDITACKWWIGSLGLISTHTLVQAKLILKGKDYGPHLFLVPLRSLDDHKPFPGVTVGDIGKKMGFNLIDNGFLMFEHYKIPRTNMLMRFAQVTRKGEYVKPPHAKLAYGGMVFVRTALVRLAGGSLAKAATIGTRYACVRRQFHVMNANKQVAGVSSSEETPIIMYPMVQARMFPRIAESYAMLFAAQGIEAMYHDMVKRLDSFDVSTLPAVHANSSALKAYCTGVALDGIEELRRATGGHGFMMSSGLPYLLFNYSPSVTFEGENALLTQQTARYLLKQLHKHQTQAEPLHHFVEYLELLSSGVGRKSDRTAAVSSPADWFNPAVQLAAFAHRAARVTGELAHAITQCGTPFADLNVECARASKAHSEYVLVRTFHSTTRKILQDKPALYPVLKLVSDVFALNTIEKSIGDFVEDGYLAHAHVKHLRAALKTALQDMMKDAVGLVDAWAFSDFELDSTIGRSDGKVYEALLETALADPVNKGMNGKAVSLGYEQYIRPLVKGERLQKKSKL</sequence>
<dbReference type="Gene3D" id="2.40.110.10">
    <property type="entry name" value="Butyryl-CoA Dehydrogenase, subunit A, domain 2"/>
    <property type="match status" value="1"/>
</dbReference>
<evidence type="ECO:0000256" key="1">
    <source>
        <dbReference type="ARBA" id="ARBA00001201"/>
    </source>
</evidence>
<dbReference type="EMBL" id="GG745328">
    <property type="protein sequence ID" value="KNE54495.1"/>
    <property type="molecule type" value="Genomic_DNA"/>
</dbReference>
<dbReference type="InterPro" id="IPR037069">
    <property type="entry name" value="AcylCoA_DH/ox_N_sf"/>
</dbReference>
<evidence type="ECO:0000256" key="14">
    <source>
        <dbReference type="PIRSR" id="PIRSR000168-2"/>
    </source>
</evidence>
<dbReference type="SUPFAM" id="SSF47203">
    <property type="entry name" value="Acyl-CoA dehydrogenase C-terminal domain-like"/>
    <property type="match status" value="2"/>
</dbReference>
<dbReference type="GO" id="GO:0003997">
    <property type="term" value="F:acyl-CoA oxidase activity"/>
    <property type="evidence" value="ECO:0007669"/>
    <property type="project" value="UniProtKB-EC"/>
</dbReference>
<dbReference type="STRING" id="578462.A0A0L0RWK7"/>
<evidence type="ECO:0000256" key="8">
    <source>
        <dbReference type="ARBA" id="ARBA00022832"/>
    </source>
</evidence>
<dbReference type="PANTHER" id="PTHR10909:SF250">
    <property type="entry name" value="PEROXISOMAL ACYL-COENZYME A OXIDASE 1"/>
    <property type="match status" value="1"/>
</dbReference>
<dbReference type="AlphaFoldDB" id="A0A0L0RWK7"/>
<gene>
    <name evidence="19" type="ORF">AMAG_00467</name>
</gene>
<dbReference type="VEuPathDB" id="FungiDB:AMAG_00467"/>
<evidence type="ECO:0000259" key="16">
    <source>
        <dbReference type="Pfam" id="PF01756"/>
    </source>
</evidence>
<dbReference type="eggNOG" id="KOG0136">
    <property type="taxonomic scope" value="Eukaryota"/>
</dbReference>
<evidence type="ECO:0000256" key="10">
    <source>
        <dbReference type="ARBA" id="ARBA00023098"/>
    </source>
</evidence>
<comment type="subcellular location">
    <subcellularLocation>
        <location evidence="3">Peroxisome</location>
    </subcellularLocation>
</comment>
<dbReference type="GO" id="GO:0005777">
    <property type="term" value="C:peroxisome"/>
    <property type="evidence" value="ECO:0007669"/>
    <property type="project" value="UniProtKB-SubCell"/>
</dbReference>
<dbReference type="Pfam" id="PF14749">
    <property type="entry name" value="Acyl-CoA_ox_N"/>
    <property type="match status" value="1"/>
</dbReference>
<comment type="catalytic activity">
    <reaction evidence="1">
        <text>a 2,3-saturated acyl-CoA + O2 = a (2E)-enoyl-CoA + H2O2</text>
        <dbReference type="Rhea" id="RHEA:38959"/>
        <dbReference type="ChEBI" id="CHEBI:15379"/>
        <dbReference type="ChEBI" id="CHEBI:16240"/>
        <dbReference type="ChEBI" id="CHEBI:58856"/>
        <dbReference type="ChEBI" id="CHEBI:65111"/>
        <dbReference type="EC" id="1.3.3.6"/>
    </reaction>
</comment>
<evidence type="ECO:0000256" key="7">
    <source>
        <dbReference type="ARBA" id="ARBA00022827"/>
    </source>
</evidence>
<feature type="binding site" evidence="14">
    <location>
        <position position="279"/>
    </location>
    <ligand>
        <name>FAD</name>
        <dbReference type="ChEBI" id="CHEBI:57692"/>
    </ligand>
</feature>
<evidence type="ECO:0000256" key="4">
    <source>
        <dbReference type="ARBA" id="ARBA00004846"/>
    </source>
</evidence>
<evidence type="ECO:0000256" key="9">
    <source>
        <dbReference type="ARBA" id="ARBA00023002"/>
    </source>
</evidence>